<dbReference type="EMBL" id="CH476595">
    <property type="protein sequence ID" value="EAU37963.1"/>
    <property type="molecule type" value="Genomic_DNA"/>
</dbReference>
<reference evidence="2" key="1">
    <citation type="submission" date="2005-09" db="EMBL/GenBank/DDBJ databases">
        <title>Annotation of the Aspergillus terreus NIH2624 genome.</title>
        <authorList>
            <person name="Birren B.W."/>
            <person name="Lander E.S."/>
            <person name="Galagan J.E."/>
            <person name="Nusbaum C."/>
            <person name="Devon K."/>
            <person name="Henn M."/>
            <person name="Ma L.-J."/>
            <person name="Jaffe D.B."/>
            <person name="Butler J."/>
            <person name="Alvarez P."/>
            <person name="Gnerre S."/>
            <person name="Grabherr M."/>
            <person name="Kleber M."/>
            <person name="Mauceli E.W."/>
            <person name="Brockman W."/>
            <person name="Rounsley S."/>
            <person name="Young S.K."/>
            <person name="LaButti K."/>
            <person name="Pushparaj V."/>
            <person name="DeCaprio D."/>
            <person name="Crawford M."/>
            <person name="Koehrsen M."/>
            <person name="Engels R."/>
            <person name="Montgomery P."/>
            <person name="Pearson M."/>
            <person name="Howarth C."/>
            <person name="Larson L."/>
            <person name="Luoma S."/>
            <person name="White J."/>
            <person name="Alvarado L."/>
            <person name="Kodira C.D."/>
            <person name="Zeng Q."/>
            <person name="Oleary S."/>
            <person name="Yandava C."/>
            <person name="Denning D.W."/>
            <person name="Nierman W.C."/>
            <person name="Milne T."/>
            <person name="Madden K."/>
        </authorList>
    </citation>
    <scope>NUCLEOTIDE SEQUENCE [LARGE SCALE GENOMIC DNA]</scope>
    <source>
        <strain evidence="2">NIH 2624 / FGSC A1156</strain>
    </source>
</reference>
<dbReference type="HOGENOM" id="CLU_1864718_0_0_1"/>
<protein>
    <submittedName>
        <fullName evidence="1">Uncharacterized protein</fullName>
    </submittedName>
</protein>
<evidence type="ECO:0000313" key="1">
    <source>
        <dbReference type="EMBL" id="EAU37963.1"/>
    </source>
</evidence>
<organism evidence="1 2">
    <name type="scientific">Aspergillus terreus (strain NIH 2624 / FGSC A1156)</name>
    <dbReference type="NCBI Taxonomy" id="341663"/>
    <lineage>
        <taxon>Eukaryota</taxon>
        <taxon>Fungi</taxon>
        <taxon>Dikarya</taxon>
        <taxon>Ascomycota</taxon>
        <taxon>Pezizomycotina</taxon>
        <taxon>Eurotiomycetes</taxon>
        <taxon>Eurotiomycetidae</taxon>
        <taxon>Eurotiales</taxon>
        <taxon>Aspergillaceae</taxon>
        <taxon>Aspergillus</taxon>
        <taxon>Aspergillus subgen. Circumdati</taxon>
    </lineage>
</organism>
<proteinExistence type="predicted"/>
<dbReference type="RefSeq" id="XP_001208571.1">
    <property type="nucleotide sequence ID" value="XM_001208571.1"/>
</dbReference>
<dbReference type="GeneID" id="4316323"/>
<gene>
    <name evidence="1" type="ORF">ATEG_01206</name>
</gene>
<dbReference type="VEuPathDB" id="FungiDB:ATEG_01206"/>
<name>Q0CYM8_ASPTN</name>
<dbReference type="Proteomes" id="UP000007963">
    <property type="component" value="Unassembled WGS sequence"/>
</dbReference>
<dbReference type="AlphaFoldDB" id="Q0CYM8"/>
<sequence>MLITPLIVFIECIGLRAKSWALVACAHLLLLLPIAVQTLLPVVYAAEAFPLEFRGAPSSLLSSRVYANPDGIDVGMTVGASLLFASEMAARWLIVRYKVAPKNGEFSDTYYSLTALICFGYPSPTSVRFGWKYADML</sequence>
<accession>Q0CYM8</accession>
<evidence type="ECO:0000313" key="2">
    <source>
        <dbReference type="Proteomes" id="UP000007963"/>
    </source>
</evidence>